<dbReference type="Proteomes" id="UP000276309">
    <property type="component" value="Chromosome"/>
</dbReference>
<evidence type="ECO:0000313" key="2">
    <source>
        <dbReference type="EMBL" id="AYN65892.1"/>
    </source>
</evidence>
<reference evidence="2 3" key="1">
    <citation type="submission" date="2018-08" db="EMBL/GenBank/DDBJ databases">
        <title>The reduced genetic potential of extracellular carbohydrate catabolism in Euzebyella marina RN62, a Flavobacteriia bacterium isolated from the hadal water.</title>
        <authorList>
            <person name="Xue C."/>
        </authorList>
    </citation>
    <scope>NUCLEOTIDE SEQUENCE [LARGE SCALE GENOMIC DNA]</scope>
    <source>
        <strain evidence="2 3">RN62</strain>
    </source>
</reference>
<keyword evidence="1" id="KW-0812">Transmembrane</keyword>
<keyword evidence="1" id="KW-0472">Membrane</keyword>
<sequence length="78" mass="8996">MTKTTILSLDIVITFWVITYGSIINRFKSSVPYLKRKSQVYKKIKNSIFRLSIPYFPPSICLQSTCPLNKEPQINLAV</sequence>
<feature type="transmembrane region" description="Helical" evidence="1">
    <location>
        <begin position="6"/>
        <end position="27"/>
    </location>
</feature>
<accession>A0A3G2L0W0</accession>
<keyword evidence="3" id="KW-1185">Reference proteome</keyword>
<dbReference type="EMBL" id="CP032050">
    <property type="protein sequence ID" value="AYN65892.1"/>
    <property type="molecule type" value="Genomic_DNA"/>
</dbReference>
<name>A0A3G2L0W0_9FLAO</name>
<evidence type="ECO:0000256" key="1">
    <source>
        <dbReference type="SAM" id="Phobius"/>
    </source>
</evidence>
<dbReference type="KEGG" id="emar:D1013_00100"/>
<organism evidence="2 3">
    <name type="scientific">Euzebyella marina</name>
    <dbReference type="NCBI Taxonomy" id="1761453"/>
    <lineage>
        <taxon>Bacteria</taxon>
        <taxon>Pseudomonadati</taxon>
        <taxon>Bacteroidota</taxon>
        <taxon>Flavobacteriia</taxon>
        <taxon>Flavobacteriales</taxon>
        <taxon>Flavobacteriaceae</taxon>
        <taxon>Euzebyella</taxon>
    </lineage>
</organism>
<proteinExistence type="predicted"/>
<gene>
    <name evidence="2" type="ORF">D1013_00100</name>
</gene>
<dbReference type="AlphaFoldDB" id="A0A3G2L0W0"/>
<keyword evidence="1" id="KW-1133">Transmembrane helix</keyword>
<evidence type="ECO:0000313" key="3">
    <source>
        <dbReference type="Proteomes" id="UP000276309"/>
    </source>
</evidence>
<protein>
    <submittedName>
        <fullName evidence="2">Uncharacterized protein</fullName>
    </submittedName>
</protein>